<keyword evidence="5" id="KW-1015">Disulfide bond</keyword>
<dbReference type="InterPro" id="IPR029044">
    <property type="entry name" value="Nucleotide-diphossugar_trans"/>
</dbReference>
<dbReference type="EMBL" id="CACVKT020008662">
    <property type="protein sequence ID" value="CAC5416562.1"/>
    <property type="molecule type" value="Genomic_DNA"/>
</dbReference>
<dbReference type="GO" id="GO:0005789">
    <property type="term" value="C:endoplasmic reticulum membrane"/>
    <property type="evidence" value="ECO:0007669"/>
    <property type="project" value="UniProtKB-SubCell"/>
</dbReference>
<dbReference type="SUPFAM" id="SSF53448">
    <property type="entry name" value="Nucleotide-diphospho-sugar transferases"/>
    <property type="match status" value="1"/>
</dbReference>
<dbReference type="SUPFAM" id="SSF53335">
    <property type="entry name" value="S-adenosyl-L-methionine-dependent methyltransferases"/>
    <property type="match status" value="2"/>
</dbReference>
<feature type="domain" description="Glycosyl transferase 64" evidence="6">
    <location>
        <begin position="648"/>
        <end position="866"/>
    </location>
</feature>
<proteinExistence type="inferred from homology"/>
<comment type="subcellular location">
    <subcellularLocation>
        <location evidence="1">Endoplasmic reticulum membrane</location>
        <topology evidence="1">Single-pass type II membrane protein</topology>
    </subcellularLocation>
</comment>
<keyword evidence="3 7" id="KW-0808">Transferase</keyword>
<evidence type="ECO:0000259" key="6">
    <source>
        <dbReference type="Pfam" id="PF09258"/>
    </source>
</evidence>
<accession>A0A6J8EAE9</accession>
<keyword evidence="8" id="KW-1185">Reference proteome</keyword>
<evidence type="ECO:0000256" key="5">
    <source>
        <dbReference type="ARBA" id="ARBA00023157"/>
    </source>
</evidence>
<dbReference type="GO" id="GO:0050509">
    <property type="term" value="F:N-acetylglucosaminyl-proteoglycan 4-beta-glucuronosyltransferase activity"/>
    <property type="evidence" value="ECO:0007669"/>
    <property type="project" value="UniProtKB-EC"/>
</dbReference>
<dbReference type="EC" id="2.4.1.225" evidence="7"/>
<evidence type="ECO:0000256" key="4">
    <source>
        <dbReference type="ARBA" id="ARBA00023136"/>
    </source>
</evidence>
<evidence type="ECO:0000313" key="7">
    <source>
        <dbReference type="EMBL" id="CAC5416562.1"/>
    </source>
</evidence>
<dbReference type="InterPro" id="IPR029063">
    <property type="entry name" value="SAM-dependent_MTases_sf"/>
</dbReference>
<dbReference type="AlphaFoldDB" id="A0A6J8EAE9"/>
<dbReference type="Pfam" id="PF13578">
    <property type="entry name" value="Methyltransf_24"/>
    <property type="match status" value="1"/>
</dbReference>
<protein>
    <submittedName>
        <fullName evidence="7">EXT2</fullName>
        <ecNumber evidence="7">2.4.1.224</ecNumber>
        <ecNumber evidence="7">2.4.1.225</ecNumber>
    </submittedName>
</protein>
<dbReference type="GO" id="GO:0050508">
    <property type="term" value="F:glucuronosyl-N-acetylglucosaminyl-proteoglycan 4-alpha-N-acetylglucosaminyltransferase activity"/>
    <property type="evidence" value="ECO:0007669"/>
    <property type="project" value="UniProtKB-EC"/>
</dbReference>
<evidence type="ECO:0000256" key="3">
    <source>
        <dbReference type="ARBA" id="ARBA00022679"/>
    </source>
</evidence>
<dbReference type="GO" id="GO:1901135">
    <property type="term" value="P:carbohydrate derivative metabolic process"/>
    <property type="evidence" value="ECO:0007669"/>
    <property type="project" value="UniProtKB-ARBA"/>
</dbReference>
<dbReference type="EC" id="2.4.1.224" evidence="7"/>
<dbReference type="Proteomes" id="UP000507470">
    <property type="component" value="Unassembled WGS sequence"/>
</dbReference>
<evidence type="ECO:0000313" key="8">
    <source>
        <dbReference type="Proteomes" id="UP000507470"/>
    </source>
</evidence>
<keyword evidence="7" id="KW-0328">Glycosyltransferase</keyword>
<dbReference type="Gene3D" id="3.40.50.150">
    <property type="entry name" value="Vaccinia Virus protein VP39"/>
    <property type="match status" value="2"/>
</dbReference>
<sequence>MLRMFRKIKKRNILLLCVCVTVVLFLLFKTEHVEIRQEPNKDETSKASISDNLFNLLNELDITIHKKAPEKKIYGNIYSDKERMQIESYFSAIKNFTKMYEVKTICEIGFAGGHSATLFLRLTDSASYIGFDMWDQPVYENTAIEWVRQQFKNRRITLIKGDSTKTVPQFQGKCDIIHIDGAHHAHFPQMDMKNMARVASVNNLLLIDDCSKSWPAVLKGVEYLKTNDLLDNLNMHVPEGWIYRGAKKGWCVGSYKVKNQAKHMPNSFTFLDQTFCTPSWHGHNCEVYSSKPCSKLSDECFYSNVTGTLSVSCERWHGAQSVEQITWDKRVTSTDRNEEHAKSFNSYQFLPQHLGNVIEIGAGPFTQAQTILQGKTAASITLIEPMAFHYMTNVKRCFYKNGSFGSLPTTILSIPAEELSNTRKFDTLIMINVIEHVYDAISIFNATINLIKENGIFIWHERIWNNYLGVANSEHDREFQLHPIRIKHVIAKQVLSMFDEKYISWDTEELRRLQNHGVYFIGHRRNIIAKTLIPQHPPCFEQIGGRQTIIFFVSNENATFIQDQLKLVNNAANTKLIVIIQTNEFNDTAISNVLQFQKIRILISYQHLHNWKKEVTNYVEPCLFIFPHLTLAMLEGSDTYCVGNSGVTVILMGYSPRRLNNYDLILPAYVHMPITNQIILIWNNRNISFTPKIDSSKITFIKAKVNSMNNRFNVSQYVHTDAVLIIDDDVLISDSLLSLMLLRWSENIDRLVGISTDKRFVNSKNEYLVQGKEPSLVIGKTMLFHHKYLQKYMQDKALVEWNDKRFCEDISMNALIFKETKLKPLFVPMTAHSSRRNLPDIDGASIIDKNWLIHRTECVQWAAEYFKIQLY</sequence>
<organism evidence="7 8">
    <name type="scientific">Mytilus coruscus</name>
    <name type="common">Sea mussel</name>
    <dbReference type="NCBI Taxonomy" id="42192"/>
    <lineage>
        <taxon>Eukaryota</taxon>
        <taxon>Metazoa</taxon>
        <taxon>Spiralia</taxon>
        <taxon>Lophotrochozoa</taxon>
        <taxon>Mollusca</taxon>
        <taxon>Bivalvia</taxon>
        <taxon>Autobranchia</taxon>
        <taxon>Pteriomorphia</taxon>
        <taxon>Mytilida</taxon>
        <taxon>Mytiloidea</taxon>
        <taxon>Mytilidae</taxon>
        <taxon>Mytilinae</taxon>
        <taxon>Mytilus</taxon>
    </lineage>
</organism>
<dbReference type="InterPro" id="IPR015338">
    <property type="entry name" value="GT64_dom"/>
</dbReference>
<gene>
    <name evidence="7" type="ORF">MCOR_49162</name>
</gene>
<dbReference type="PANTHER" id="PTHR48261">
    <property type="entry name" value="ACETYLGLUCOSAMINYLTRANSFERASE"/>
    <property type="match status" value="1"/>
</dbReference>
<dbReference type="Gene3D" id="3.90.550.10">
    <property type="entry name" value="Spore Coat Polysaccharide Biosynthesis Protein SpsA, Chain A"/>
    <property type="match status" value="1"/>
</dbReference>
<dbReference type="OrthoDB" id="6052601at2759"/>
<evidence type="ECO:0000256" key="1">
    <source>
        <dbReference type="ARBA" id="ARBA00004648"/>
    </source>
</evidence>
<keyword evidence="4" id="KW-0472">Membrane</keyword>
<evidence type="ECO:0000256" key="2">
    <source>
        <dbReference type="ARBA" id="ARBA00010271"/>
    </source>
</evidence>
<comment type="similarity">
    <text evidence="2">Belongs to the glycosyltransferase 47 family.</text>
</comment>
<dbReference type="CDD" id="cd02440">
    <property type="entry name" value="AdoMet_MTases"/>
    <property type="match status" value="1"/>
</dbReference>
<name>A0A6J8EAE9_MYTCO</name>
<dbReference type="Pfam" id="PF09258">
    <property type="entry name" value="Glyco_transf_64"/>
    <property type="match status" value="1"/>
</dbReference>
<dbReference type="InterPro" id="IPR004263">
    <property type="entry name" value="Exostosin"/>
</dbReference>
<reference evidence="7 8" key="1">
    <citation type="submission" date="2020-06" db="EMBL/GenBank/DDBJ databases">
        <authorList>
            <person name="Li R."/>
            <person name="Bekaert M."/>
        </authorList>
    </citation>
    <scope>NUCLEOTIDE SEQUENCE [LARGE SCALE GENOMIC DNA]</scope>
    <source>
        <strain evidence="8">wild</strain>
    </source>
</reference>
<dbReference type="PANTHER" id="PTHR48261:SF2">
    <property type="entry name" value="ACETYLGLUCOSAMINYLTRANSFERASE"/>
    <property type="match status" value="1"/>
</dbReference>